<dbReference type="Pfam" id="PF00392">
    <property type="entry name" value="GntR"/>
    <property type="match status" value="1"/>
</dbReference>
<evidence type="ECO:0000256" key="3">
    <source>
        <dbReference type="ARBA" id="ARBA00023015"/>
    </source>
</evidence>
<evidence type="ECO:0000256" key="4">
    <source>
        <dbReference type="ARBA" id="ARBA00023125"/>
    </source>
</evidence>
<dbReference type="Pfam" id="PF00155">
    <property type="entry name" value="Aminotran_1_2"/>
    <property type="match status" value="1"/>
</dbReference>
<dbReference type="InterPro" id="IPR051446">
    <property type="entry name" value="HTH_trans_reg/aminotransferase"/>
</dbReference>
<dbReference type="GO" id="GO:0008483">
    <property type="term" value="F:transaminase activity"/>
    <property type="evidence" value="ECO:0007669"/>
    <property type="project" value="UniProtKB-KW"/>
</dbReference>
<evidence type="ECO:0000313" key="8">
    <source>
        <dbReference type="Proteomes" id="UP000809621"/>
    </source>
</evidence>
<keyword evidence="5" id="KW-0804">Transcription</keyword>
<dbReference type="InterPro" id="IPR000524">
    <property type="entry name" value="Tscrpt_reg_HTH_GntR"/>
</dbReference>
<keyword evidence="2" id="KW-0663">Pyridoxal phosphate</keyword>
<proteinExistence type="inferred from homology"/>
<keyword evidence="7" id="KW-0808">Transferase</keyword>
<keyword evidence="8" id="KW-1185">Reference proteome</keyword>
<dbReference type="InterPro" id="IPR004839">
    <property type="entry name" value="Aminotransferase_I/II_large"/>
</dbReference>
<accession>A0ABS2HJ38</accession>
<evidence type="ECO:0000256" key="2">
    <source>
        <dbReference type="ARBA" id="ARBA00022898"/>
    </source>
</evidence>
<organism evidence="7 8">
    <name type="scientific">Vibrio ulleungensis</name>
    <dbReference type="NCBI Taxonomy" id="2807619"/>
    <lineage>
        <taxon>Bacteria</taxon>
        <taxon>Pseudomonadati</taxon>
        <taxon>Pseudomonadota</taxon>
        <taxon>Gammaproteobacteria</taxon>
        <taxon>Vibrionales</taxon>
        <taxon>Vibrionaceae</taxon>
        <taxon>Vibrio</taxon>
    </lineage>
</organism>
<dbReference type="Gene3D" id="3.40.640.10">
    <property type="entry name" value="Type I PLP-dependent aspartate aminotransferase-like (Major domain)"/>
    <property type="match status" value="1"/>
</dbReference>
<gene>
    <name evidence="7" type="ORF">JQC93_11580</name>
</gene>
<dbReference type="RefSeq" id="WP_205158599.1">
    <property type="nucleotide sequence ID" value="NZ_JAFEUM010000004.1"/>
</dbReference>
<sequence length="485" mass="54390">MALIDIGDLCITEASVSKQEGLQRAIRIKIVKGLWVRGGKLPSTRKMAEAMKLSRNTVIYAYEQLVAEGYIESRQGSGFYVVPKLPDHYLQVSGTQAKRPNVQTKIIDKPLPDLNRPFSPGVPDLAQFPHTKWQRFVSRHSASNNLMGAQPIEGSLALRRAIADYLRASRSVHCSASDIIITQGAQQALTISLMATMNNQDDQVGIEQPGYTQLRKIISLLGYQSQAFPVRPATGLDFDRVTASAVKTLYITPSNQYPLGTTLNTEQRLELIAWAKQHQSWIIEDDYDSEFQFTHQPYPSLQGLADTLGEPSRVLYVGSFSKIMFNGLRLGYMVVPKTLYDRCLMIKEALTGNTPSHTQAALADFIAEGELLRHIRKMRRVYNEKYQRLALSLHTYFGDDIEVISQAAGLHVTLRWYGQLSEQTWAERALNKNIVIRPMTYYETAQAPARDWQGAVLGFGNIALDSIDEAVSVLAECFYSKDAHK</sequence>
<evidence type="ECO:0000256" key="5">
    <source>
        <dbReference type="ARBA" id="ARBA00023163"/>
    </source>
</evidence>
<feature type="domain" description="HTH gntR-type" evidence="6">
    <location>
        <begin position="16"/>
        <end position="84"/>
    </location>
</feature>
<dbReference type="CDD" id="cd07377">
    <property type="entry name" value="WHTH_GntR"/>
    <property type="match status" value="1"/>
</dbReference>
<keyword evidence="7" id="KW-0032">Aminotransferase</keyword>
<dbReference type="InterPro" id="IPR036388">
    <property type="entry name" value="WH-like_DNA-bd_sf"/>
</dbReference>
<protein>
    <submittedName>
        <fullName evidence="7">PLP-dependent aminotransferase family protein</fullName>
    </submittedName>
</protein>
<dbReference type="InterPro" id="IPR015421">
    <property type="entry name" value="PyrdxlP-dep_Trfase_major"/>
</dbReference>
<dbReference type="InterPro" id="IPR015424">
    <property type="entry name" value="PyrdxlP-dep_Trfase"/>
</dbReference>
<dbReference type="InterPro" id="IPR036390">
    <property type="entry name" value="WH_DNA-bd_sf"/>
</dbReference>
<dbReference type="EMBL" id="JAFEUM010000004">
    <property type="protein sequence ID" value="MBM7037044.1"/>
    <property type="molecule type" value="Genomic_DNA"/>
</dbReference>
<keyword evidence="4" id="KW-0238">DNA-binding</keyword>
<evidence type="ECO:0000313" key="7">
    <source>
        <dbReference type="EMBL" id="MBM7037044.1"/>
    </source>
</evidence>
<keyword evidence="3" id="KW-0805">Transcription regulation</keyword>
<dbReference type="PANTHER" id="PTHR46577">
    <property type="entry name" value="HTH-TYPE TRANSCRIPTIONAL REGULATORY PROTEIN GABR"/>
    <property type="match status" value="1"/>
</dbReference>
<dbReference type="PANTHER" id="PTHR46577:SF1">
    <property type="entry name" value="HTH-TYPE TRANSCRIPTIONAL REGULATORY PROTEIN GABR"/>
    <property type="match status" value="1"/>
</dbReference>
<name>A0ABS2HJ38_9VIBR</name>
<reference evidence="7 8" key="1">
    <citation type="submission" date="2021-02" db="EMBL/GenBank/DDBJ databases">
        <authorList>
            <person name="Park J.-S."/>
        </authorList>
    </citation>
    <scope>NUCLEOTIDE SEQUENCE [LARGE SCALE GENOMIC DNA]</scope>
    <source>
        <strain evidence="7 8">188UL20-2</strain>
    </source>
</reference>
<evidence type="ECO:0000259" key="6">
    <source>
        <dbReference type="PROSITE" id="PS50949"/>
    </source>
</evidence>
<dbReference type="Gene3D" id="1.10.10.10">
    <property type="entry name" value="Winged helix-like DNA-binding domain superfamily/Winged helix DNA-binding domain"/>
    <property type="match status" value="1"/>
</dbReference>
<dbReference type="CDD" id="cd00609">
    <property type="entry name" value="AAT_like"/>
    <property type="match status" value="1"/>
</dbReference>
<dbReference type="SUPFAM" id="SSF53383">
    <property type="entry name" value="PLP-dependent transferases"/>
    <property type="match status" value="1"/>
</dbReference>
<dbReference type="PROSITE" id="PS50949">
    <property type="entry name" value="HTH_GNTR"/>
    <property type="match status" value="1"/>
</dbReference>
<comment type="similarity">
    <text evidence="1">In the C-terminal section; belongs to the class-I pyridoxal-phosphate-dependent aminotransferase family.</text>
</comment>
<comment type="caution">
    <text evidence="7">The sequence shown here is derived from an EMBL/GenBank/DDBJ whole genome shotgun (WGS) entry which is preliminary data.</text>
</comment>
<evidence type="ECO:0000256" key="1">
    <source>
        <dbReference type="ARBA" id="ARBA00005384"/>
    </source>
</evidence>
<dbReference type="SUPFAM" id="SSF46785">
    <property type="entry name" value="Winged helix' DNA-binding domain"/>
    <property type="match status" value="1"/>
</dbReference>
<dbReference type="PRINTS" id="PR00035">
    <property type="entry name" value="HTHGNTR"/>
</dbReference>
<dbReference type="SMART" id="SM00345">
    <property type="entry name" value="HTH_GNTR"/>
    <property type="match status" value="1"/>
</dbReference>
<dbReference type="Proteomes" id="UP000809621">
    <property type="component" value="Unassembled WGS sequence"/>
</dbReference>